<dbReference type="CDD" id="cd06223">
    <property type="entry name" value="PRTases_typeI"/>
    <property type="match status" value="1"/>
</dbReference>
<dbReference type="InterPro" id="IPR000836">
    <property type="entry name" value="PRTase_dom"/>
</dbReference>
<dbReference type="EMBL" id="MHSH01000020">
    <property type="protein sequence ID" value="OHA41719.1"/>
    <property type="molecule type" value="Genomic_DNA"/>
</dbReference>
<feature type="binding site" evidence="12">
    <location>
        <position position="222"/>
    </location>
    <ligand>
        <name>substrate</name>
    </ligand>
</feature>
<comment type="similarity">
    <text evidence="3">In the N-terminal section; belongs to the purine/pyrimidine phosphoribosyltransferase family.</text>
</comment>
<organism evidence="15 16">
    <name type="scientific">Candidatus Taylorbacteria bacterium RIFCSPLOWO2_02_FULL_46_40</name>
    <dbReference type="NCBI Taxonomy" id="1802329"/>
    <lineage>
        <taxon>Bacteria</taxon>
        <taxon>Candidatus Tayloriibacteriota</taxon>
    </lineage>
</organism>
<dbReference type="GO" id="GO:0004590">
    <property type="term" value="F:orotidine-5'-phosphate decarboxylase activity"/>
    <property type="evidence" value="ECO:0007669"/>
    <property type="project" value="UniProtKB-EC"/>
</dbReference>
<dbReference type="NCBIfam" id="TIGR01740">
    <property type="entry name" value="pyrF"/>
    <property type="match status" value="1"/>
</dbReference>
<evidence type="ECO:0000256" key="6">
    <source>
        <dbReference type="ARBA" id="ARBA00021923"/>
    </source>
</evidence>
<dbReference type="InterPro" id="IPR029057">
    <property type="entry name" value="PRTase-like"/>
</dbReference>
<name>A0A1G2P1X0_9BACT</name>
<evidence type="ECO:0000313" key="15">
    <source>
        <dbReference type="EMBL" id="OHA41719.1"/>
    </source>
</evidence>
<evidence type="ECO:0000256" key="10">
    <source>
        <dbReference type="ARBA" id="ARBA00049157"/>
    </source>
</evidence>
<dbReference type="SUPFAM" id="SSF53271">
    <property type="entry name" value="PRTase-like"/>
    <property type="match status" value="1"/>
</dbReference>
<reference evidence="15 16" key="1">
    <citation type="journal article" date="2016" name="Nat. Commun.">
        <title>Thousands of microbial genomes shed light on interconnected biogeochemical processes in an aquifer system.</title>
        <authorList>
            <person name="Anantharaman K."/>
            <person name="Brown C.T."/>
            <person name="Hug L.A."/>
            <person name="Sharon I."/>
            <person name="Castelle C.J."/>
            <person name="Probst A.J."/>
            <person name="Thomas B.C."/>
            <person name="Singh A."/>
            <person name="Wilkins M.J."/>
            <person name="Karaoz U."/>
            <person name="Brodie E.L."/>
            <person name="Williams K.H."/>
            <person name="Hubbard S.S."/>
            <person name="Banfield J.F."/>
        </authorList>
    </citation>
    <scope>NUCLEOTIDE SEQUENCE [LARGE SCALE GENOMIC DNA]</scope>
</reference>
<feature type="active site" description="For OMPdecase activity" evidence="11">
    <location>
        <position position="81"/>
    </location>
</feature>
<feature type="binding site" evidence="12">
    <location>
        <position position="193"/>
    </location>
    <ligand>
        <name>substrate</name>
    </ligand>
</feature>
<proteinExistence type="inferred from homology"/>
<evidence type="ECO:0000256" key="5">
    <source>
        <dbReference type="ARBA" id="ARBA00012321"/>
    </source>
</evidence>
<keyword evidence="8 13" id="KW-0665">Pyrimidine biosynthesis</keyword>
<feature type="binding site" evidence="12">
    <location>
        <position position="34"/>
    </location>
    <ligand>
        <name>substrate</name>
    </ligand>
</feature>
<dbReference type="EC" id="4.1.1.23" evidence="5 13"/>
<dbReference type="GO" id="GO:0005829">
    <property type="term" value="C:cytosol"/>
    <property type="evidence" value="ECO:0007669"/>
    <property type="project" value="TreeGrafter"/>
</dbReference>
<dbReference type="InterPro" id="IPR011060">
    <property type="entry name" value="RibuloseP-bd_barrel"/>
</dbReference>
<evidence type="ECO:0000256" key="3">
    <source>
        <dbReference type="ARBA" id="ARBA00006221"/>
    </source>
</evidence>
<feature type="active site" description="For OMPdecase activity" evidence="11">
    <location>
        <position position="78"/>
    </location>
</feature>
<comment type="function">
    <text evidence="1">Catalyzes the decarboxylation of orotidine 5'-monophosphate (OMP) to uridine 5'-monophosphate (UMP).</text>
</comment>
<dbReference type="GO" id="GO:0044205">
    <property type="term" value="P:'de novo' UMP biosynthetic process"/>
    <property type="evidence" value="ECO:0007669"/>
    <property type="project" value="UniProtKB-UniPathway"/>
</dbReference>
<dbReference type="AlphaFoldDB" id="A0A1G2P1X0"/>
<dbReference type="Proteomes" id="UP000176429">
    <property type="component" value="Unassembled WGS sequence"/>
</dbReference>
<dbReference type="GO" id="GO:0006207">
    <property type="term" value="P:'de novo' pyrimidine nucleobase biosynthetic process"/>
    <property type="evidence" value="ECO:0007669"/>
    <property type="project" value="InterPro"/>
</dbReference>
<evidence type="ECO:0000256" key="7">
    <source>
        <dbReference type="ARBA" id="ARBA00022793"/>
    </source>
</evidence>
<dbReference type="Pfam" id="PF00215">
    <property type="entry name" value="OMPdecase"/>
    <property type="match status" value="1"/>
</dbReference>
<dbReference type="SUPFAM" id="SSF51366">
    <property type="entry name" value="Ribulose-phoshate binding barrel"/>
    <property type="match status" value="1"/>
</dbReference>
<feature type="binding site" evidence="12">
    <location>
        <position position="132"/>
    </location>
    <ligand>
        <name>substrate</name>
    </ligand>
</feature>
<dbReference type="PANTHER" id="PTHR32119">
    <property type="entry name" value="OROTIDINE 5'-PHOSPHATE DECARBOXYLASE"/>
    <property type="match status" value="1"/>
</dbReference>
<dbReference type="InterPro" id="IPR013785">
    <property type="entry name" value="Aldolase_TIM"/>
</dbReference>
<feature type="domain" description="Orotidine 5'-phosphate decarboxylase" evidence="14">
    <location>
        <begin position="6"/>
        <end position="238"/>
    </location>
</feature>
<feature type="binding site" evidence="12">
    <location>
        <position position="223"/>
    </location>
    <ligand>
        <name>substrate</name>
    </ligand>
</feature>
<dbReference type="CDD" id="cd04725">
    <property type="entry name" value="OMP_decarboxylase_like"/>
    <property type="match status" value="1"/>
</dbReference>
<sequence length="451" mass="49321">MQAKDRIIVALDVDHPEKALELATKLKPLVGSFKIGLELITAMLASILGRDYMVAQSNMQKIRELFELLGRQFFWDGKFKDIPNTVAAVSKIVGQIIKVGMFNVHASSGIKGMMAAADNKGGSKVLAVTVLTSHEENNAFLDYGAPSKAKVLQYARDAKLAGCDGVICSPQELALLNDQPELVGLQKVTPGIRSPEDPPDDQKRTMTAHEAILAGADALVIGRPITKAASPVDAVRGIVEQIVLGLKERLHATLFNLQKIKFGAFKLKLHEKNPDAPLSPIYLNIRELPDWLYALAGDILHDLVVWERINDFDYVIGIPKAGEPIGRAFANAVGKPHLRIEKTEGEGGRKITSKILDPFEKGGKVVLVDDLVTRADTKREAIQSIEENGLEVVATLVLYDREQQGGLAELNNEGRLVLAAAKISEMLDFFVATKKIPEAKKKEVMDYIKAN</sequence>
<evidence type="ECO:0000256" key="2">
    <source>
        <dbReference type="ARBA" id="ARBA00004861"/>
    </source>
</evidence>
<feature type="active site" description="For OMPdecase activity" evidence="11">
    <location>
        <position position="76"/>
    </location>
</feature>
<evidence type="ECO:0000256" key="13">
    <source>
        <dbReference type="RuleBase" id="RU000512"/>
    </source>
</evidence>
<evidence type="ECO:0000256" key="1">
    <source>
        <dbReference type="ARBA" id="ARBA00002356"/>
    </source>
</evidence>
<keyword evidence="7 13" id="KW-0210">Decarboxylase</keyword>
<evidence type="ECO:0000256" key="4">
    <source>
        <dbReference type="ARBA" id="ARBA00009769"/>
    </source>
</evidence>
<comment type="similarity">
    <text evidence="13">Belongs to the OMP decarboxylase family.</text>
</comment>
<evidence type="ECO:0000256" key="12">
    <source>
        <dbReference type="PIRSR" id="PIRSR614732-2"/>
    </source>
</evidence>
<dbReference type="UniPathway" id="UPA00070">
    <property type="reaction ID" value="UER00120"/>
</dbReference>
<evidence type="ECO:0000259" key="14">
    <source>
        <dbReference type="SMART" id="SM00934"/>
    </source>
</evidence>
<dbReference type="PANTHER" id="PTHR32119:SF2">
    <property type="entry name" value="OROTIDINE 5'-PHOSPHATE DECARBOXYLASE"/>
    <property type="match status" value="1"/>
</dbReference>
<comment type="caution">
    <text evidence="15">The sequence shown here is derived from an EMBL/GenBank/DDBJ whole genome shotgun (WGS) entry which is preliminary data.</text>
</comment>
<accession>A0A1G2P1X0</accession>
<dbReference type="InterPro" id="IPR014732">
    <property type="entry name" value="OMPdecase"/>
</dbReference>
<evidence type="ECO:0000256" key="8">
    <source>
        <dbReference type="ARBA" id="ARBA00022975"/>
    </source>
</evidence>
<evidence type="ECO:0000256" key="9">
    <source>
        <dbReference type="ARBA" id="ARBA00023239"/>
    </source>
</evidence>
<dbReference type="PROSITE" id="PS00156">
    <property type="entry name" value="OMPDECASE"/>
    <property type="match status" value="1"/>
</dbReference>
<dbReference type="InterPro" id="IPR001754">
    <property type="entry name" value="OMPdeCOase_dom"/>
</dbReference>
<comment type="similarity">
    <text evidence="4">In the C-terminal section; belongs to the OMP decarboxylase family.</text>
</comment>
<evidence type="ECO:0000256" key="11">
    <source>
        <dbReference type="PIRSR" id="PIRSR614732-1"/>
    </source>
</evidence>
<dbReference type="Gene3D" id="3.20.20.70">
    <property type="entry name" value="Aldolase class I"/>
    <property type="match status" value="1"/>
</dbReference>
<dbReference type="Pfam" id="PF00156">
    <property type="entry name" value="Pribosyltran"/>
    <property type="match status" value="1"/>
</dbReference>
<feature type="binding site" evidence="12">
    <location>
        <position position="12"/>
    </location>
    <ligand>
        <name>substrate</name>
    </ligand>
</feature>
<dbReference type="SMART" id="SM00934">
    <property type="entry name" value="OMPdecase"/>
    <property type="match status" value="1"/>
</dbReference>
<protein>
    <recommendedName>
        <fullName evidence="6 13">Orotidine 5'-phosphate decarboxylase</fullName>
        <ecNumber evidence="5 13">4.1.1.23</ecNumber>
    </recommendedName>
</protein>
<gene>
    <name evidence="15" type="ORF">A3H68_03605</name>
</gene>
<dbReference type="Gene3D" id="3.40.50.2020">
    <property type="match status" value="1"/>
</dbReference>
<keyword evidence="9 13" id="KW-0456">Lyase</keyword>
<comment type="pathway">
    <text evidence="2 13">Pyrimidine metabolism; UMP biosynthesis via de novo pathway; UMP from orotate: step 2/2.</text>
</comment>
<feature type="binding site" evidence="12">
    <location>
        <position position="202"/>
    </location>
    <ligand>
        <name>substrate</name>
    </ligand>
</feature>
<dbReference type="InterPro" id="IPR018089">
    <property type="entry name" value="OMPdecase_AS"/>
</dbReference>
<comment type="catalytic activity">
    <reaction evidence="10 13">
        <text>orotidine 5'-phosphate + H(+) = UMP + CO2</text>
        <dbReference type="Rhea" id="RHEA:11596"/>
        <dbReference type="ChEBI" id="CHEBI:15378"/>
        <dbReference type="ChEBI" id="CHEBI:16526"/>
        <dbReference type="ChEBI" id="CHEBI:57538"/>
        <dbReference type="ChEBI" id="CHEBI:57865"/>
        <dbReference type="EC" id="4.1.1.23"/>
    </reaction>
</comment>
<evidence type="ECO:0000313" key="16">
    <source>
        <dbReference type="Proteomes" id="UP000176429"/>
    </source>
</evidence>